<keyword evidence="3" id="KW-1185">Reference proteome</keyword>
<proteinExistence type="predicted"/>
<reference evidence="2" key="1">
    <citation type="submission" date="2022-08" db="EMBL/GenBank/DDBJ databases">
        <title>Genomic Encyclopedia of Type Strains, Phase III (KMG-III): the genomes of soil and plant-associated and newly described type strains.</title>
        <authorList>
            <person name="Whitman W."/>
        </authorList>
    </citation>
    <scope>NUCLEOTIDE SEQUENCE</scope>
    <source>
        <strain evidence="2">HMT 1</strain>
    </source>
</reference>
<dbReference type="AlphaFoldDB" id="A0AAE3L432"/>
<gene>
    <name evidence="2" type="ORF">J2T55_001268</name>
</gene>
<organism evidence="2 3">
    <name type="scientific">Methylohalomonas lacus</name>
    <dbReference type="NCBI Taxonomy" id="398773"/>
    <lineage>
        <taxon>Bacteria</taxon>
        <taxon>Pseudomonadati</taxon>
        <taxon>Pseudomonadota</taxon>
        <taxon>Gammaproteobacteria</taxon>
        <taxon>Methylohalomonadales</taxon>
        <taxon>Methylohalomonadaceae</taxon>
        <taxon>Methylohalomonas</taxon>
    </lineage>
</organism>
<evidence type="ECO:0000256" key="1">
    <source>
        <dbReference type="SAM" id="SignalP"/>
    </source>
</evidence>
<evidence type="ECO:0000313" key="2">
    <source>
        <dbReference type="EMBL" id="MCS3903248.1"/>
    </source>
</evidence>
<keyword evidence="1" id="KW-0732">Signal</keyword>
<comment type="caution">
    <text evidence="2">The sequence shown here is derived from an EMBL/GenBank/DDBJ whole genome shotgun (WGS) entry which is preliminary data.</text>
</comment>
<accession>A0AAE3L432</accession>
<name>A0AAE3L432_9GAMM</name>
<dbReference type="EMBL" id="JANUCT010000007">
    <property type="protein sequence ID" value="MCS3903248.1"/>
    <property type="molecule type" value="Genomic_DNA"/>
</dbReference>
<feature type="signal peptide" evidence="1">
    <location>
        <begin position="1"/>
        <end position="18"/>
    </location>
</feature>
<evidence type="ECO:0000313" key="3">
    <source>
        <dbReference type="Proteomes" id="UP001204445"/>
    </source>
</evidence>
<sequence>MRWLLTLALLWSASAVQAEDASSCLDVSENNVEELNTEYGMTTAEWTAHIDNSCDAAYDGTLTVKFVDEEGEVLHEALEVVILEQRASQDARRRITLPADSFKKLARIQVDVKERKRPT</sequence>
<protein>
    <submittedName>
        <fullName evidence="2">Uncharacterized protein</fullName>
    </submittedName>
</protein>
<dbReference type="RefSeq" id="WP_259054880.1">
    <property type="nucleotide sequence ID" value="NZ_JANUCT010000007.1"/>
</dbReference>
<dbReference type="Proteomes" id="UP001204445">
    <property type="component" value="Unassembled WGS sequence"/>
</dbReference>
<feature type="chain" id="PRO_5041976403" evidence="1">
    <location>
        <begin position="19"/>
        <end position="119"/>
    </location>
</feature>